<dbReference type="Gene3D" id="3.30.390.10">
    <property type="entry name" value="Enolase-like, N-terminal domain"/>
    <property type="match status" value="1"/>
</dbReference>
<organism evidence="5 6">
    <name type="scientific">Pseudohalioglobus lutimaris</name>
    <dbReference type="NCBI Taxonomy" id="1737061"/>
    <lineage>
        <taxon>Bacteria</taxon>
        <taxon>Pseudomonadati</taxon>
        <taxon>Pseudomonadota</taxon>
        <taxon>Gammaproteobacteria</taxon>
        <taxon>Cellvibrionales</taxon>
        <taxon>Halieaceae</taxon>
        <taxon>Pseudohalioglobus</taxon>
    </lineage>
</organism>
<evidence type="ECO:0000256" key="1">
    <source>
        <dbReference type="ARBA" id="ARBA00001946"/>
    </source>
</evidence>
<dbReference type="AlphaFoldDB" id="A0A2N5X5Z8"/>
<dbReference type="OrthoDB" id="103536at2"/>
<gene>
    <name evidence="5" type="ORF">C0039_05095</name>
</gene>
<sequence>MKITDLTVTLFKWENIPLKSYDHAVKSVAGTSDLGLVRITTDEGIEGHALLGLCVHPASLEAPYIIRFLKPMLMGQNPLDRERLFQSMSRMRAQVSTLAVCAVDVALWDLAGKISGLPVHAMIGTFRHKIPVYASSEQHDSVDGYVEQALAVQDAGLHGYKLHPKQNWREDIAACQAVRKAVGDDFNLMLDSRSAYDLGEAVKVGRAIEELAFLWYEDPLPVTDIYNYAKLRESMDIPVMATEFPAGWLDDYAPWIMNKATDMLRGDVMIKGGITSMLKIAHLAEAFAMKLEIHHGGNSMNDVANLHIQMAIPNTSFMEVLLPHEAWWHGLVEEIQIDSDGFAHAPGKPGLGYEIDLELVERQKIAVLS</sequence>
<dbReference type="SUPFAM" id="SSF54826">
    <property type="entry name" value="Enolase N-terminal domain-like"/>
    <property type="match status" value="1"/>
</dbReference>
<dbReference type="SFLD" id="SFLDS00001">
    <property type="entry name" value="Enolase"/>
    <property type="match status" value="1"/>
</dbReference>
<dbReference type="GO" id="GO:0016052">
    <property type="term" value="P:carbohydrate catabolic process"/>
    <property type="evidence" value="ECO:0007669"/>
    <property type="project" value="TreeGrafter"/>
</dbReference>
<protein>
    <submittedName>
        <fullName evidence="5">Mandelate racemase</fullName>
    </submittedName>
</protein>
<keyword evidence="3" id="KW-0460">Magnesium</keyword>
<dbReference type="InterPro" id="IPR036849">
    <property type="entry name" value="Enolase-like_C_sf"/>
</dbReference>
<dbReference type="InterPro" id="IPR046945">
    <property type="entry name" value="RHMD-like"/>
</dbReference>
<reference evidence="5 6" key="1">
    <citation type="submission" date="2018-01" db="EMBL/GenBank/DDBJ databases">
        <title>The draft genome sequence of Halioglobus lutimaris HF004.</title>
        <authorList>
            <person name="Du Z.-J."/>
            <person name="Shi M.-J."/>
        </authorList>
    </citation>
    <scope>NUCLEOTIDE SEQUENCE [LARGE SCALE GENOMIC DNA]</scope>
    <source>
        <strain evidence="5 6">HF004</strain>
    </source>
</reference>
<comment type="caution">
    <text evidence="5">The sequence shown here is derived from an EMBL/GenBank/DDBJ whole genome shotgun (WGS) entry which is preliminary data.</text>
</comment>
<dbReference type="GO" id="GO:0016836">
    <property type="term" value="F:hydro-lyase activity"/>
    <property type="evidence" value="ECO:0007669"/>
    <property type="project" value="TreeGrafter"/>
</dbReference>
<name>A0A2N5X5Z8_9GAMM</name>
<evidence type="ECO:0000313" key="5">
    <source>
        <dbReference type="EMBL" id="PLW69906.1"/>
    </source>
</evidence>
<dbReference type="GO" id="GO:0000287">
    <property type="term" value="F:magnesium ion binding"/>
    <property type="evidence" value="ECO:0007669"/>
    <property type="project" value="TreeGrafter"/>
</dbReference>
<dbReference type="InterPro" id="IPR013342">
    <property type="entry name" value="Mandelate_racemase_C"/>
</dbReference>
<dbReference type="SFLD" id="SFLDG00179">
    <property type="entry name" value="mandelate_racemase"/>
    <property type="match status" value="1"/>
</dbReference>
<accession>A0A2N5X5Z8</accession>
<dbReference type="Gene3D" id="3.20.20.120">
    <property type="entry name" value="Enolase-like C-terminal domain"/>
    <property type="match status" value="1"/>
</dbReference>
<evidence type="ECO:0000259" key="4">
    <source>
        <dbReference type="SMART" id="SM00922"/>
    </source>
</evidence>
<dbReference type="RefSeq" id="WP_101517439.1">
    <property type="nucleotide sequence ID" value="NZ_PKUS01000003.1"/>
</dbReference>
<dbReference type="Pfam" id="PF02746">
    <property type="entry name" value="MR_MLE_N"/>
    <property type="match status" value="1"/>
</dbReference>
<dbReference type="SUPFAM" id="SSF51604">
    <property type="entry name" value="Enolase C-terminal domain-like"/>
    <property type="match status" value="1"/>
</dbReference>
<dbReference type="Pfam" id="PF13378">
    <property type="entry name" value="MR_MLE_C"/>
    <property type="match status" value="1"/>
</dbReference>
<dbReference type="PANTHER" id="PTHR13794:SF58">
    <property type="entry name" value="MITOCHONDRIAL ENOLASE SUPERFAMILY MEMBER 1"/>
    <property type="match status" value="1"/>
</dbReference>
<dbReference type="InterPro" id="IPR029065">
    <property type="entry name" value="Enolase_C-like"/>
</dbReference>
<dbReference type="SMART" id="SM00922">
    <property type="entry name" value="MR_MLE"/>
    <property type="match status" value="1"/>
</dbReference>
<dbReference type="EMBL" id="PKUS01000003">
    <property type="protein sequence ID" value="PLW69906.1"/>
    <property type="molecule type" value="Genomic_DNA"/>
</dbReference>
<keyword evidence="2" id="KW-0479">Metal-binding</keyword>
<evidence type="ECO:0000313" key="6">
    <source>
        <dbReference type="Proteomes" id="UP000235005"/>
    </source>
</evidence>
<evidence type="ECO:0000256" key="3">
    <source>
        <dbReference type="ARBA" id="ARBA00022842"/>
    </source>
</evidence>
<dbReference type="InterPro" id="IPR013341">
    <property type="entry name" value="Mandelate_racemase_N_dom"/>
</dbReference>
<comment type="cofactor">
    <cofactor evidence="1">
        <name>Mg(2+)</name>
        <dbReference type="ChEBI" id="CHEBI:18420"/>
    </cofactor>
</comment>
<keyword evidence="6" id="KW-1185">Reference proteome</keyword>
<proteinExistence type="predicted"/>
<dbReference type="InterPro" id="IPR029017">
    <property type="entry name" value="Enolase-like_N"/>
</dbReference>
<feature type="domain" description="Mandelate racemase/muconate lactonizing enzyme C-terminal" evidence="4">
    <location>
        <begin position="142"/>
        <end position="238"/>
    </location>
</feature>
<evidence type="ECO:0000256" key="2">
    <source>
        <dbReference type="ARBA" id="ARBA00022723"/>
    </source>
</evidence>
<dbReference type="PANTHER" id="PTHR13794">
    <property type="entry name" value="ENOLASE SUPERFAMILY, MANDELATE RACEMASE"/>
    <property type="match status" value="1"/>
</dbReference>
<dbReference type="Proteomes" id="UP000235005">
    <property type="component" value="Unassembled WGS sequence"/>
</dbReference>